<evidence type="ECO:0000259" key="2">
    <source>
        <dbReference type="PROSITE" id="PS50994"/>
    </source>
</evidence>
<protein>
    <submittedName>
        <fullName evidence="3">IS3 family transposase</fullName>
    </submittedName>
</protein>
<dbReference type="GO" id="GO:0003676">
    <property type="term" value="F:nucleic acid binding"/>
    <property type="evidence" value="ECO:0007669"/>
    <property type="project" value="InterPro"/>
</dbReference>
<comment type="function">
    <text evidence="1">Involved in the transposition of the insertion sequence.</text>
</comment>
<dbReference type="Proteomes" id="UP000824074">
    <property type="component" value="Unassembled WGS sequence"/>
</dbReference>
<dbReference type="PROSITE" id="PS50994">
    <property type="entry name" value="INTEGRASE"/>
    <property type="match status" value="1"/>
</dbReference>
<dbReference type="InterPro" id="IPR048020">
    <property type="entry name" value="Transpos_IS3"/>
</dbReference>
<accession>A0A9D1LJ41</accession>
<evidence type="ECO:0000313" key="4">
    <source>
        <dbReference type="Proteomes" id="UP000824074"/>
    </source>
</evidence>
<dbReference type="AlphaFoldDB" id="A0A9D1LJ41"/>
<dbReference type="InterPro" id="IPR012337">
    <property type="entry name" value="RNaseH-like_sf"/>
</dbReference>
<dbReference type="SUPFAM" id="SSF53098">
    <property type="entry name" value="Ribonuclease H-like"/>
    <property type="match status" value="1"/>
</dbReference>
<feature type="domain" description="Integrase catalytic" evidence="2">
    <location>
        <begin position="129"/>
        <end position="273"/>
    </location>
</feature>
<dbReference type="InterPro" id="IPR036397">
    <property type="entry name" value="RNaseH_sf"/>
</dbReference>
<organism evidence="3 4">
    <name type="scientific">Candidatus Aphodocola excrementigallinarum</name>
    <dbReference type="NCBI Taxonomy" id="2840670"/>
    <lineage>
        <taxon>Bacteria</taxon>
        <taxon>Bacillati</taxon>
        <taxon>Bacillota</taxon>
        <taxon>Bacilli</taxon>
        <taxon>Candidatus Aphodocola</taxon>
    </lineage>
</organism>
<proteinExistence type="predicted"/>
<dbReference type="InterPro" id="IPR025948">
    <property type="entry name" value="HTH-like_dom"/>
</dbReference>
<name>A0A9D1LJ41_9FIRM</name>
<dbReference type="InterPro" id="IPR050900">
    <property type="entry name" value="Transposase_IS3/IS150/IS904"/>
</dbReference>
<reference evidence="3" key="1">
    <citation type="submission" date="2020-10" db="EMBL/GenBank/DDBJ databases">
        <authorList>
            <person name="Gilroy R."/>
        </authorList>
    </citation>
    <scope>NUCLEOTIDE SEQUENCE</scope>
    <source>
        <strain evidence="3">CHK193-30670</strain>
    </source>
</reference>
<evidence type="ECO:0000313" key="3">
    <source>
        <dbReference type="EMBL" id="HIU40601.1"/>
    </source>
</evidence>
<comment type="caution">
    <text evidence="3">The sequence shown here is derived from an EMBL/GenBank/DDBJ whole genome shotgun (WGS) entry which is preliminary data.</text>
</comment>
<dbReference type="PANTHER" id="PTHR46889">
    <property type="entry name" value="TRANSPOSASE INSF FOR INSERTION SEQUENCE IS3B-RELATED"/>
    <property type="match status" value="1"/>
</dbReference>
<dbReference type="NCBIfam" id="NF033516">
    <property type="entry name" value="transpos_IS3"/>
    <property type="match status" value="1"/>
</dbReference>
<dbReference type="Gene3D" id="3.30.420.10">
    <property type="entry name" value="Ribonuclease H-like superfamily/Ribonuclease H"/>
    <property type="match status" value="1"/>
</dbReference>
<dbReference type="GO" id="GO:0015074">
    <property type="term" value="P:DNA integration"/>
    <property type="evidence" value="ECO:0007669"/>
    <property type="project" value="InterPro"/>
</dbReference>
<gene>
    <name evidence="3" type="ORF">IAB68_04810</name>
</gene>
<dbReference type="Pfam" id="PF00665">
    <property type="entry name" value="rve"/>
    <property type="match status" value="1"/>
</dbReference>
<evidence type="ECO:0000256" key="1">
    <source>
        <dbReference type="ARBA" id="ARBA00002286"/>
    </source>
</evidence>
<sequence>MPGLPQGTTREKVTFINLYRDNYKLYNMCAVLEISPKTYYKYRNKEDPDYYDYLIIKEIFDDSKGTYGYRRIVEGLKIKYGVVMNGKKVLRIMKKYNIMAEYIRKSKKKNKNERIEDNVKPNLLNRNFTTDAPNKVWDTDVTYLIFKGSRAYLSAIIDLYDRKVVAYKISKRNDNKLVIDTLNEAISKRKDVHGLILHSDQGFQYTSYEYKAICESNGITISMARKGNPIDDSPIESWHSLLKKETLYNNDITYLKEYIILVEEWIEFYNTTRIKEYKVTIYYLENLACAIYEFENENGAEEYFKQWSEEYNEVSESKYEEISNIKYKKCEQDVISNEYYCIIIKRENLVLFANEFWKRKDKLENLLKELNYLR</sequence>
<dbReference type="Pfam" id="PF13276">
    <property type="entry name" value="HTH_21"/>
    <property type="match status" value="1"/>
</dbReference>
<reference evidence="3" key="2">
    <citation type="journal article" date="2021" name="PeerJ">
        <title>Extensive microbial diversity within the chicken gut microbiome revealed by metagenomics and culture.</title>
        <authorList>
            <person name="Gilroy R."/>
            <person name="Ravi A."/>
            <person name="Getino M."/>
            <person name="Pursley I."/>
            <person name="Horton D.L."/>
            <person name="Alikhan N.F."/>
            <person name="Baker D."/>
            <person name="Gharbi K."/>
            <person name="Hall N."/>
            <person name="Watson M."/>
            <person name="Adriaenssens E.M."/>
            <person name="Foster-Nyarko E."/>
            <person name="Jarju S."/>
            <person name="Secka A."/>
            <person name="Antonio M."/>
            <person name="Oren A."/>
            <person name="Chaudhuri R.R."/>
            <person name="La Ragione R."/>
            <person name="Hildebrand F."/>
            <person name="Pallen M.J."/>
        </authorList>
    </citation>
    <scope>NUCLEOTIDE SEQUENCE</scope>
    <source>
        <strain evidence="3">CHK193-30670</strain>
    </source>
</reference>
<dbReference type="PANTHER" id="PTHR46889:SF5">
    <property type="entry name" value="INTEGRASE PROTEIN"/>
    <property type="match status" value="1"/>
</dbReference>
<dbReference type="EMBL" id="DVMT01000048">
    <property type="protein sequence ID" value="HIU40601.1"/>
    <property type="molecule type" value="Genomic_DNA"/>
</dbReference>
<dbReference type="InterPro" id="IPR001584">
    <property type="entry name" value="Integrase_cat-core"/>
</dbReference>